<name>A0AAV3PNN8_LITER</name>
<protein>
    <submittedName>
        <fullName evidence="2">Uncharacterized protein</fullName>
    </submittedName>
</protein>
<organism evidence="2 3">
    <name type="scientific">Lithospermum erythrorhizon</name>
    <name type="common">Purple gromwell</name>
    <name type="synonym">Lithospermum officinale var. erythrorhizon</name>
    <dbReference type="NCBI Taxonomy" id="34254"/>
    <lineage>
        <taxon>Eukaryota</taxon>
        <taxon>Viridiplantae</taxon>
        <taxon>Streptophyta</taxon>
        <taxon>Embryophyta</taxon>
        <taxon>Tracheophyta</taxon>
        <taxon>Spermatophyta</taxon>
        <taxon>Magnoliopsida</taxon>
        <taxon>eudicotyledons</taxon>
        <taxon>Gunneridae</taxon>
        <taxon>Pentapetalae</taxon>
        <taxon>asterids</taxon>
        <taxon>lamiids</taxon>
        <taxon>Boraginales</taxon>
        <taxon>Boraginaceae</taxon>
        <taxon>Boraginoideae</taxon>
        <taxon>Lithospermeae</taxon>
        <taxon>Lithospermum</taxon>
    </lineage>
</organism>
<evidence type="ECO:0000313" key="2">
    <source>
        <dbReference type="EMBL" id="GAA0151925.1"/>
    </source>
</evidence>
<dbReference type="Proteomes" id="UP001454036">
    <property type="component" value="Unassembled WGS sequence"/>
</dbReference>
<sequence length="89" mass="9757">MEFWIGGSQKRPCDKEGQSEALGGSPITRQQSQNLCQYFVTPLHLPLSASASPPPGLSLPFLPTKMELHSSSLSLHNKISHYQIQSAHT</sequence>
<proteinExistence type="predicted"/>
<evidence type="ECO:0000256" key="1">
    <source>
        <dbReference type="SAM" id="MobiDB-lite"/>
    </source>
</evidence>
<reference evidence="2 3" key="1">
    <citation type="submission" date="2024-01" db="EMBL/GenBank/DDBJ databases">
        <title>The complete chloroplast genome sequence of Lithospermum erythrorhizon: insights into the phylogenetic relationship among Boraginaceae species and the maternal lineages of purple gromwells.</title>
        <authorList>
            <person name="Okada T."/>
            <person name="Watanabe K."/>
        </authorList>
    </citation>
    <scope>NUCLEOTIDE SEQUENCE [LARGE SCALE GENOMIC DNA]</scope>
</reference>
<keyword evidence="3" id="KW-1185">Reference proteome</keyword>
<evidence type="ECO:0000313" key="3">
    <source>
        <dbReference type="Proteomes" id="UP001454036"/>
    </source>
</evidence>
<dbReference type="EMBL" id="BAABME010001880">
    <property type="protein sequence ID" value="GAA0151925.1"/>
    <property type="molecule type" value="Genomic_DNA"/>
</dbReference>
<gene>
    <name evidence="2" type="ORF">LIER_10533</name>
</gene>
<dbReference type="AlphaFoldDB" id="A0AAV3PNN8"/>
<feature type="region of interest" description="Disordered" evidence="1">
    <location>
        <begin position="1"/>
        <end position="27"/>
    </location>
</feature>
<comment type="caution">
    <text evidence="2">The sequence shown here is derived from an EMBL/GenBank/DDBJ whole genome shotgun (WGS) entry which is preliminary data.</text>
</comment>
<accession>A0AAV3PNN8</accession>